<dbReference type="PROSITE" id="PS52004">
    <property type="entry name" value="KS3_2"/>
    <property type="match status" value="1"/>
</dbReference>
<accession>A0A5B9EF27</accession>
<evidence type="ECO:0000256" key="8">
    <source>
        <dbReference type="ARBA" id="ARBA00022989"/>
    </source>
</evidence>
<dbReference type="SMART" id="SM00825">
    <property type="entry name" value="PKS_KS"/>
    <property type="match status" value="1"/>
</dbReference>
<dbReference type="KEGG" id="talb:FTW19_23080"/>
<protein>
    <recommendedName>
        <fullName evidence="11">Nodulation protein E</fullName>
    </recommendedName>
    <alternativeName>
        <fullName evidence="12">Host-specificity of nodulation protein B</fullName>
    </alternativeName>
</protein>
<evidence type="ECO:0000256" key="5">
    <source>
        <dbReference type="ARBA" id="ARBA00022519"/>
    </source>
</evidence>
<comment type="similarity">
    <text evidence="2 13">Belongs to the thiolase-like superfamily. Beta-ketoacyl-ACP synthases family.</text>
</comment>
<evidence type="ECO:0000256" key="4">
    <source>
        <dbReference type="ARBA" id="ARBA00022475"/>
    </source>
</evidence>
<dbReference type="AlphaFoldDB" id="A0A5B9EF27"/>
<evidence type="ECO:0000256" key="7">
    <source>
        <dbReference type="ARBA" id="ARBA00022692"/>
    </source>
</evidence>
<keyword evidence="5" id="KW-0997">Cell inner membrane</keyword>
<dbReference type="InterPro" id="IPR018201">
    <property type="entry name" value="Ketoacyl_synth_AS"/>
</dbReference>
<evidence type="ECO:0000313" key="15">
    <source>
        <dbReference type="EMBL" id="QEE30618.1"/>
    </source>
</evidence>
<comment type="subcellular location">
    <subcellularLocation>
        <location evidence="1">Cell inner membrane</location>
    </subcellularLocation>
</comment>
<keyword evidence="9" id="KW-0472">Membrane</keyword>
<dbReference type="InterPro" id="IPR016039">
    <property type="entry name" value="Thiolase-like"/>
</dbReference>
<evidence type="ECO:0000256" key="12">
    <source>
        <dbReference type="ARBA" id="ARBA00041756"/>
    </source>
</evidence>
<dbReference type="CDD" id="cd00834">
    <property type="entry name" value="KAS_I_II"/>
    <property type="match status" value="1"/>
</dbReference>
<keyword evidence="4" id="KW-1003">Cell membrane</keyword>
<dbReference type="RefSeq" id="WP_147649929.1">
    <property type="nucleotide sequence ID" value="NZ_CP042806.1"/>
</dbReference>
<dbReference type="InterPro" id="IPR000794">
    <property type="entry name" value="Beta-ketoacyl_synthase"/>
</dbReference>
<dbReference type="PANTHER" id="PTHR11712">
    <property type="entry name" value="POLYKETIDE SYNTHASE-RELATED"/>
    <property type="match status" value="1"/>
</dbReference>
<dbReference type="InterPro" id="IPR020841">
    <property type="entry name" value="PKS_Beta-ketoAc_synthase_dom"/>
</dbReference>
<keyword evidence="8" id="KW-1133">Transmembrane helix</keyword>
<dbReference type="GO" id="GO:0004315">
    <property type="term" value="F:3-oxoacyl-[acyl-carrier-protein] synthase activity"/>
    <property type="evidence" value="ECO:0007669"/>
    <property type="project" value="InterPro"/>
</dbReference>
<dbReference type="Pfam" id="PF00109">
    <property type="entry name" value="ketoacyl-synt"/>
    <property type="match status" value="1"/>
</dbReference>
<keyword evidence="7" id="KW-0812">Transmembrane</keyword>
<dbReference type="Proteomes" id="UP000321820">
    <property type="component" value="Chromosome"/>
</dbReference>
<dbReference type="OrthoDB" id="9808669at2"/>
<gene>
    <name evidence="15" type="ORF">FTW19_23080</name>
</gene>
<keyword evidence="6 13" id="KW-0808">Transferase</keyword>
<evidence type="ECO:0000256" key="1">
    <source>
        <dbReference type="ARBA" id="ARBA00004533"/>
    </source>
</evidence>
<dbReference type="SUPFAM" id="SSF53901">
    <property type="entry name" value="Thiolase-like"/>
    <property type="match status" value="2"/>
</dbReference>
<dbReference type="InterPro" id="IPR014031">
    <property type="entry name" value="Ketoacyl_synth_C"/>
</dbReference>
<reference evidence="15 16" key="1">
    <citation type="submission" date="2019-08" db="EMBL/GenBank/DDBJ databases">
        <title>Complete genome sequence of Terriglobus albidus strain ORNL.</title>
        <authorList>
            <person name="Podar M."/>
        </authorList>
    </citation>
    <scope>NUCLEOTIDE SEQUENCE [LARGE SCALE GENOMIC DNA]</scope>
    <source>
        <strain evidence="15 16">ORNL</strain>
    </source>
</reference>
<proteinExistence type="inferred from homology"/>
<dbReference type="Pfam" id="PF02801">
    <property type="entry name" value="Ketoacyl-synt_C"/>
    <property type="match status" value="1"/>
</dbReference>
<dbReference type="GO" id="GO:0006633">
    <property type="term" value="P:fatty acid biosynthetic process"/>
    <property type="evidence" value="ECO:0007669"/>
    <property type="project" value="InterPro"/>
</dbReference>
<sequence length="404" mass="42497">MRRVAITGMGCVTPIGIGTERFLRSLREGRDGFVPLSDQERVGLNFSYTARVDDFQPDKLLTPDQMLLSERSSQFALVAAHEAITQSGLPATLDGSRIAVVFGCSAGGRLAEEPALEKLYTQGARVHPLTVPRAMANAGTSLVSMEHGITGPAYTVSTACASATHAIGQAFHMVRSGMVDAAITGGHDATLTFGFLRAWNSLRVVSPTFCRPFAKDRDGMTLGEGSAVLVLEEMESAVRRGAQVLGEIAGFGMSSDARHITQPSPGGPAAAMRSALLDCGELRAPVRYINAHGTGTIANDGTEAEAIHMVFAEETGRIPVSSTKSMHGHAMGASGALEAVATVLALQYGELPHTAHASEIDPELGLDVITGEPRRIERTSEPVLALSNSFAFGGLNAVLAFRSV</sequence>
<evidence type="ECO:0000256" key="11">
    <source>
        <dbReference type="ARBA" id="ARBA00039445"/>
    </source>
</evidence>
<keyword evidence="16" id="KW-1185">Reference proteome</keyword>
<dbReference type="GO" id="GO:0005886">
    <property type="term" value="C:plasma membrane"/>
    <property type="evidence" value="ECO:0007669"/>
    <property type="project" value="UniProtKB-SubCell"/>
</dbReference>
<evidence type="ECO:0000256" key="13">
    <source>
        <dbReference type="RuleBase" id="RU003694"/>
    </source>
</evidence>
<name>A0A5B9EF27_9BACT</name>
<dbReference type="EMBL" id="CP042806">
    <property type="protein sequence ID" value="QEE30618.1"/>
    <property type="molecule type" value="Genomic_DNA"/>
</dbReference>
<feature type="domain" description="Ketosynthase family 3 (KS3)" evidence="14">
    <location>
        <begin position="1"/>
        <end position="403"/>
    </location>
</feature>
<comment type="function">
    <text evidence="10">Proposed to synthesize NOD factor fatty acyl chain. Involved in the synthesis of a highly unsaturated fatty acid moiety, which forms part of a lipo-oligosaccharide that is responsible for host specificity.</text>
</comment>
<evidence type="ECO:0000256" key="3">
    <source>
        <dbReference type="ARBA" id="ARBA00022458"/>
    </source>
</evidence>
<evidence type="ECO:0000256" key="10">
    <source>
        <dbReference type="ARBA" id="ARBA00037576"/>
    </source>
</evidence>
<evidence type="ECO:0000256" key="9">
    <source>
        <dbReference type="ARBA" id="ARBA00023136"/>
    </source>
</evidence>
<evidence type="ECO:0000259" key="14">
    <source>
        <dbReference type="PROSITE" id="PS52004"/>
    </source>
</evidence>
<evidence type="ECO:0000256" key="2">
    <source>
        <dbReference type="ARBA" id="ARBA00008467"/>
    </source>
</evidence>
<keyword evidence="3" id="KW-0536">Nodulation</keyword>
<evidence type="ECO:0000313" key="16">
    <source>
        <dbReference type="Proteomes" id="UP000321820"/>
    </source>
</evidence>
<evidence type="ECO:0000256" key="6">
    <source>
        <dbReference type="ARBA" id="ARBA00022679"/>
    </source>
</evidence>
<dbReference type="Gene3D" id="3.40.47.10">
    <property type="match status" value="2"/>
</dbReference>
<dbReference type="PANTHER" id="PTHR11712:SF352">
    <property type="entry name" value="3-OXOACYL-[ACYL-CARRIER-PROTEIN] SYNTHASE"/>
    <property type="match status" value="1"/>
</dbReference>
<dbReference type="InterPro" id="IPR014030">
    <property type="entry name" value="Ketoacyl_synth_N"/>
</dbReference>
<organism evidence="15 16">
    <name type="scientific">Terriglobus albidus</name>
    <dbReference type="NCBI Taxonomy" id="1592106"/>
    <lineage>
        <taxon>Bacteria</taxon>
        <taxon>Pseudomonadati</taxon>
        <taxon>Acidobacteriota</taxon>
        <taxon>Terriglobia</taxon>
        <taxon>Terriglobales</taxon>
        <taxon>Acidobacteriaceae</taxon>
        <taxon>Terriglobus</taxon>
    </lineage>
</organism>
<dbReference type="PROSITE" id="PS00606">
    <property type="entry name" value="KS3_1"/>
    <property type="match status" value="1"/>
</dbReference>